<sequence length="70" mass="7366">MIPTQAGIHSMKAGILHSLRGTVAISEVTVHDTELMAIVGFSVSWRTAPQTGLHAMLPVAEQNNGLPSGM</sequence>
<organism evidence="1 2">
    <name type="scientific">Bacillus subtilis</name>
    <dbReference type="NCBI Taxonomy" id="1423"/>
    <lineage>
        <taxon>Bacteria</taxon>
        <taxon>Bacillati</taxon>
        <taxon>Bacillota</taxon>
        <taxon>Bacilli</taxon>
        <taxon>Bacillales</taxon>
        <taxon>Bacillaceae</taxon>
        <taxon>Bacillus</taxon>
    </lineage>
</organism>
<accession>A0AAX3RRQ4</accession>
<evidence type="ECO:0008006" key="3">
    <source>
        <dbReference type="Google" id="ProtNLM"/>
    </source>
</evidence>
<name>A0AAX3RRQ4_BACIU</name>
<evidence type="ECO:0000313" key="1">
    <source>
        <dbReference type="EMBL" id="WEY85627.2"/>
    </source>
</evidence>
<proteinExistence type="predicted"/>
<reference evidence="1" key="1">
    <citation type="submission" date="2025-02" db="EMBL/GenBank/DDBJ databases">
        <title>Complete genome sequences of 52 Bacillus and Priestia strains isolated from West-African fermentations and 26 reference strains from the DSMZ collection.</title>
        <authorList>
            <person name="Wiedenbein E.S."/>
            <person name="Canoy T.S."/>
            <person name="Hui Y."/>
            <person name="Parkouda C."/>
            <person name="Dawende C."/>
            <person name="Ametefe E."/>
            <person name="Jespersen L."/>
            <person name="Nielsen D.S."/>
        </authorList>
    </citation>
    <scope>NUCLEOTIDE SEQUENCE</scope>
    <source>
        <strain evidence="1">PRO56</strain>
    </source>
</reference>
<protein>
    <recommendedName>
        <fullName evidence="3">Transporter substrate-binding protein</fullName>
    </recommendedName>
</protein>
<dbReference type="Proteomes" id="UP001214898">
    <property type="component" value="Chromosome"/>
</dbReference>
<dbReference type="EMBL" id="CP120576">
    <property type="protein sequence ID" value="WEY85627.2"/>
    <property type="molecule type" value="Genomic_DNA"/>
</dbReference>
<evidence type="ECO:0000313" key="2">
    <source>
        <dbReference type="Proteomes" id="UP001214898"/>
    </source>
</evidence>
<dbReference type="AlphaFoldDB" id="A0AAX3RRQ4"/>
<gene>
    <name evidence="1" type="ORF">P5633_05475</name>
</gene>